<keyword evidence="4" id="KW-1185">Reference proteome</keyword>
<dbReference type="AlphaFoldDB" id="A0A833RWM9"/>
<proteinExistence type="predicted"/>
<feature type="domain" description="DUF627" evidence="2">
    <location>
        <begin position="54"/>
        <end position="158"/>
    </location>
</feature>
<feature type="compositionally biased region" description="Low complexity" evidence="1">
    <location>
        <begin position="28"/>
        <end position="37"/>
    </location>
</feature>
<protein>
    <recommendedName>
        <fullName evidence="2">DUF627 domain-containing protein</fullName>
    </recommendedName>
</protein>
<reference evidence="3" key="1">
    <citation type="submission" date="2020-01" db="EMBL/GenBank/DDBJ databases">
        <title>Genome sequence of Kobresia littledalei, the first chromosome-level genome in the family Cyperaceae.</title>
        <authorList>
            <person name="Qu G."/>
        </authorList>
    </citation>
    <scope>NUCLEOTIDE SEQUENCE</scope>
    <source>
        <strain evidence="3">C.B.Clarke</strain>
        <tissue evidence="3">Leaf</tissue>
    </source>
</reference>
<dbReference type="PANTHER" id="PTHR34465:SF4">
    <property type="entry name" value="CARBOXYL-TERMINAL HYDROLASE-LIKE PROTEIN, PUTATIVE (DUF627 AND DUF629)-RELATED"/>
    <property type="match status" value="1"/>
</dbReference>
<dbReference type="OrthoDB" id="205782at2759"/>
<feature type="domain" description="DUF627" evidence="2">
    <location>
        <begin position="319"/>
        <end position="425"/>
    </location>
</feature>
<organism evidence="3 4">
    <name type="scientific">Carex littledalei</name>
    <dbReference type="NCBI Taxonomy" id="544730"/>
    <lineage>
        <taxon>Eukaryota</taxon>
        <taxon>Viridiplantae</taxon>
        <taxon>Streptophyta</taxon>
        <taxon>Embryophyta</taxon>
        <taxon>Tracheophyta</taxon>
        <taxon>Spermatophyta</taxon>
        <taxon>Magnoliopsida</taxon>
        <taxon>Liliopsida</taxon>
        <taxon>Poales</taxon>
        <taxon>Cyperaceae</taxon>
        <taxon>Cyperoideae</taxon>
        <taxon>Cariceae</taxon>
        <taxon>Carex</taxon>
        <taxon>Carex subgen. Euthyceras</taxon>
    </lineage>
</organism>
<feature type="compositionally biased region" description="Low complexity" evidence="1">
    <location>
        <begin position="270"/>
        <end position="280"/>
    </location>
</feature>
<dbReference type="Pfam" id="PF04781">
    <property type="entry name" value="DUF627"/>
    <property type="match status" value="2"/>
</dbReference>
<feature type="region of interest" description="Disordered" evidence="1">
    <location>
        <begin position="247"/>
        <end position="306"/>
    </location>
</feature>
<evidence type="ECO:0000259" key="2">
    <source>
        <dbReference type="Pfam" id="PF04781"/>
    </source>
</evidence>
<dbReference type="Proteomes" id="UP000623129">
    <property type="component" value="Unassembled WGS sequence"/>
</dbReference>
<name>A0A833RWM9_9POAL</name>
<accession>A0A833RWM9</accession>
<dbReference type="PANTHER" id="PTHR34465">
    <property type="entry name" value="CARBOXYL-TERMINAL HYDROLASE-LIKE PROTEIN, PUTATIVE (DUF627 AND DUF629)-RELATED"/>
    <property type="match status" value="1"/>
</dbReference>
<feature type="compositionally biased region" description="Low complexity" evidence="1">
    <location>
        <begin position="290"/>
        <end position="303"/>
    </location>
</feature>
<dbReference type="Gene3D" id="1.25.40.10">
    <property type="entry name" value="Tetratricopeptide repeat domain"/>
    <property type="match status" value="1"/>
</dbReference>
<feature type="region of interest" description="Disordered" evidence="1">
    <location>
        <begin position="210"/>
        <end position="232"/>
    </location>
</feature>
<feature type="compositionally biased region" description="Basic and acidic residues" evidence="1">
    <location>
        <begin position="219"/>
        <end position="232"/>
    </location>
</feature>
<evidence type="ECO:0000313" key="4">
    <source>
        <dbReference type="Proteomes" id="UP000623129"/>
    </source>
</evidence>
<feature type="compositionally biased region" description="Basic and acidic residues" evidence="1">
    <location>
        <begin position="529"/>
        <end position="542"/>
    </location>
</feature>
<feature type="region of interest" description="Disordered" evidence="1">
    <location>
        <begin position="1"/>
        <end position="42"/>
    </location>
</feature>
<gene>
    <name evidence="3" type="ORF">FCM35_KLT00556</name>
</gene>
<evidence type="ECO:0000313" key="3">
    <source>
        <dbReference type="EMBL" id="KAF3341918.1"/>
    </source>
</evidence>
<feature type="region of interest" description="Disordered" evidence="1">
    <location>
        <begin position="509"/>
        <end position="542"/>
    </location>
</feature>
<dbReference type="InterPro" id="IPR011990">
    <property type="entry name" value="TPR-like_helical_dom_sf"/>
</dbReference>
<dbReference type="SUPFAM" id="SSF48452">
    <property type="entry name" value="TPR-like"/>
    <property type="match status" value="1"/>
</dbReference>
<dbReference type="EMBL" id="SWLB01000001">
    <property type="protein sequence ID" value="KAF3341918.1"/>
    <property type="molecule type" value="Genomic_DNA"/>
</dbReference>
<feature type="compositionally biased region" description="Low complexity" evidence="1">
    <location>
        <begin position="247"/>
        <end position="262"/>
    </location>
</feature>
<dbReference type="InterPro" id="IPR006866">
    <property type="entry name" value="DUF627_N"/>
</dbReference>
<comment type="caution">
    <text evidence="3">The sequence shown here is derived from an EMBL/GenBank/DDBJ whole genome shotgun (WGS) entry which is preliminary data.</text>
</comment>
<evidence type="ECO:0000256" key="1">
    <source>
        <dbReference type="SAM" id="MobiDB-lite"/>
    </source>
</evidence>
<sequence length="542" mass="59705">MGLSSLPMHLSNKKRKPTRSPHSLSLMSATSPSAASPPCDPTAEIKSECERSLTELRRGNPTKALQLIRDALGKHGDSALVHRVHGAVHAQLTTMMDDPVVKQRHLKAAIDSAERATELAPNSIEFAHFYASLLFEYMDESEGYILPMFECNRALCVENLVDPAEELLHVSEETAASTPEARINQVQGEIRNLLQKWYVISVYKQHLIPTGPAAASSPRRNEIKKASKTLDERRKEIEVRVAAARLLQQQQCTDPSQSPSDTSSEDKHSPAAASSSSAPSGFYPHHRSAHSPMSSASSAAASPPCDPTPDIKLECERSLTVLRHGNPTKALQLIRDSLGKHGDSALVHRVHSMVHAELTTMIVDPIVKERHLKAAIDSAQRATELVPNSIEFAHFYASLLFDYMAESEGYEFAVVAECNRALCVKNPMDPAEESLHVSEETAASTPEARINQVKEEIWNLMQKCVVASQSSWMKPKTVGELIKASKTLDGRKELVVWVAARKILQQHKNRAAASSSSFPSGRRKGISRVRVEVEREGDPRLE</sequence>